<gene>
    <name evidence="11" type="primary">Kctd20</name>
    <name evidence="11" type="ORF">GTO93_0018798</name>
</gene>
<dbReference type="InterPro" id="IPR000210">
    <property type="entry name" value="BTB/POZ_dom"/>
</dbReference>
<dbReference type="Pfam" id="PF16017">
    <property type="entry name" value="BTB_3"/>
    <property type="match status" value="1"/>
</dbReference>
<feature type="region of interest" description="Disordered" evidence="8">
    <location>
        <begin position="324"/>
        <end position="346"/>
    </location>
</feature>
<dbReference type="Gene3D" id="3.30.710.10">
    <property type="entry name" value="Potassium Channel Kv1.1, Chain A"/>
    <property type="match status" value="1"/>
</dbReference>
<protein>
    <submittedName>
        <fullName evidence="11">KCD20 protein</fullName>
    </submittedName>
</protein>
<evidence type="ECO:0000259" key="10">
    <source>
        <dbReference type="SMART" id="SM00225"/>
    </source>
</evidence>
<evidence type="ECO:0000256" key="9">
    <source>
        <dbReference type="SAM" id="Phobius"/>
    </source>
</evidence>
<dbReference type="SUPFAM" id="SSF54695">
    <property type="entry name" value="POZ domain"/>
    <property type="match status" value="1"/>
</dbReference>
<dbReference type="Proteomes" id="UP001166093">
    <property type="component" value="Unassembled WGS sequence"/>
</dbReference>
<dbReference type="Gene3D" id="1.50.40.10">
    <property type="entry name" value="Mitochondrial carrier domain"/>
    <property type="match status" value="1"/>
</dbReference>
<keyword evidence="12" id="KW-1185">Reference proteome</keyword>
<feature type="repeat" description="Solcar" evidence="7">
    <location>
        <begin position="29"/>
        <end position="129"/>
    </location>
</feature>
<comment type="subcellular location">
    <subcellularLocation>
        <location evidence="2">Cytoplasm</location>
    </subcellularLocation>
    <subcellularLocation>
        <location evidence="1">Membrane</location>
        <topology evidence="1">Multi-pass membrane protein</topology>
    </subcellularLocation>
</comment>
<sequence>MVTPERLGSTGAEMSHPRKERRGVPAAGVSTVDMDTAVVILGAGVTVLTHPLLYVKLLIQMGHEPQPPTAGSNLFGRKVLYLPGFFSYARYIVRVDGKWGLFRGLSPRIVSSTVSTVVRSRIKQVTPIPDMEHVSNKDDIKTSLRKVVRETSHEMVVQCVARIVTHPFHVISVWCMAQFVGREMRYSGLFSSVAEIFRQEGIAGFFVGLVPHVLGEIIFLWCCNLLAHFINTYAVDDNFTQASAVRSYTKFVMGIAVSALTYPFLLVADLMAVNNCGLQAGLPPHSPVFRSWIHCWRHLGAQGREENCLHHAFSRREDMSITSRTNSFSVDPQTAEPPNEGMERGPARWDTRQELAETANSELQCGVEMSGEVVARAPPSEWVTLVVDNSRFTVDPGIFTAHPNTMLARMFGSARQYNFARPNEKGEFEIAEGIRGSVFRVVLDYYRTGVLRCPDGVSVPELREACDYLCINFDCNTITCHDLSALLHELSNDGARRQFEGFLQELVLPVMISSAQGGERECHMVVLTDEDTVDWDQEHPPPMGEEYSQIVYSTKLYRFFKYIENREVAKALLKERGLKNIRIGIEGYPTCKEKVKRRPGGRSEVIYNYVQRPFIHLSWEKEEGKSRHVDFQCVRSKSLPSMVGGGEGGTPHSHAPLHPPQVDELDRLNGPCLCLPLSEIQDGDL</sequence>
<dbReference type="InterPro" id="IPR039886">
    <property type="entry name" value="BTBD10/KCTD20"/>
</dbReference>
<dbReference type="InterPro" id="IPR018108">
    <property type="entry name" value="MCP_transmembrane"/>
</dbReference>
<dbReference type="PANTHER" id="PTHR21637:SF1">
    <property type="entry name" value="BTB_POZ DOMAIN-CONTAINING PROTEIN KCTD20"/>
    <property type="match status" value="1"/>
</dbReference>
<evidence type="ECO:0000256" key="2">
    <source>
        <dbReference type="ARBA" id="ARBA00004496"/>
    </source>
</evidence>
<comment type="caution">
    <text evidence="11">The sequence shown here is derived from an EMBL/GenBank/DDBJ whole genome shotgun (WGS) entry which is preliminary data.</text>
</comment>
<dbReference type="SUPFAM" id="SSF103506">
    <property type="entry name" value="Mitochondrial carrier"/>
    <property type="match status" value="1"/>
</dbReference>
<dbReference type="InterPro" id="IPR039885">
    <property type="entry name" value="BTBD10/KCTD20_BTB/POZ"/>
</dbReference>
<keyword evidence="5 7" id="KW-0812">Transmembrane</keyword>
<feature type="domain" description="BTB" evidence="10">
    <location>
        <begin position="381"/>
        <end position="486"/>
    </location>
</feature>
<keyword evidence="9" id="KW-1133">Transmembrane helix</keyword>
<dbReference type="PANTHER" id="PTHR21637">
    <property type="entry name" value="BTB/POZ DOMAIN-CONTAINING PROTEIN 10-RELATED"/>
    <property type="match status" value="1"/>
</dbReference>
<feature type="non-terminal residue" evidence="11">
    <location>
        <position position="1"/>
    </location>
</feature>
<reference evidence="11" key="1">
    <citation type="journal article" date="2021" name="Cell">
        <title>Tracing the genetic footprints of vertebrate landing in non-teleost ray-finned fishes.</title>
        <authorList>
            <person name="Bi X."/>
            <person name="Wang K."/>
            <person name="Yang L."/>
            <person name="Pan H."/>
            <person name="Jiang H."/>
            <person name="Wei Q."/>
            <person name="Fang M."/>
            <person name="Yu H."/>
            <person name="Zhu C."/>
            <person name="Cai Y."/>
            <person name="He Y."/>
            <person name="Gan X."/>
            <person name="Zeng H."/>
            <person name="Yu D."/>
            <person name="Zhu Y."/>
            <person name="Jiang H."/>
            <person name="Qiu Q."/>
            <person name="Yang H."/>
            <person name="Zhang Y.E."/>
            <person name="Wang W."/>
            <person name="Zhu M."/>
            <person name="He S."/>
            <person name="Zhang G."/>
        </authorList>
    </citation>
    <scope>NUCLEOTIDE SEQUENCE</scope>
    <source>
        <strain evidence="11">Pddl_001</strain>
    </source>
</reference>
<dbReference type="Pfam" id="PF00153">
    <property type="entry name" value="Mito_carr"/>
    <property type="match status" value="2"/>
</dbReference>
<evidence type="ECO:0000256" key="6">
    <source>
        <dbReference type="ARBA" id="ARBA00023136"/>
    </source>
</evidence>
<dbReference type="InterPro" id="IPR011333">
    <property type="entry name" value="SKP1/BTB/POZ_sf"/>
</dbReference>
<dbReference type="EMBL" id="JAAWVQ010142397">
    <property type="protein sequence ID" value="MBN3284974.1"/>
    <property type="molecule type" value="Genomic_DNA"/>
</dbReference>
<evidence type="ECO:0000256" key="1">
    <source>
        <dbReference type="ARBA" id="ARBA00004141"/>
    </source>
</evidence>
<accession>A0ABS2YFP6</accession>
<feature type="region of interest" description="Disordered" evidence="8">
    <location>
        <begin position="1"/>
        <end position="27"/>
    </location>
</feature>
<organism evidence="11 12">
    <name type="scientific">Polyodon spathula</name>
    <name type="common">North American paddlefish</name>
    <name type="synonym">Squalus spathula</name>
    <dbReference type="NCBI Taxonomy" id="7913"/>
    <lineage>
        <taxon>Eukaryota</taxon>
        <taxon>Metazoa</taxon>
        <taxon>Chordata</taxon>
        <taxon>Craniata</taxon>
        <taxon>Vertebrata</taxon>
        <taxon>Euteleostomi</taxon>
        <taxon>Actinopterygii</taxon>
        <taxon>Chondrostei</taxon>
        <taxon>Acipenseriformes</taxon>
        <taxon>Polyodontidae</taxon>
        <taxon>Polyodon</taxon>
    </lineage>
</organism>
<evidence type="ECO:0000256" key="8">
    <source>
        <dbReference type="SAM" id="MobiDB-lite"/>
    </source>
</evidence>
<dbReference type="SMART" id="SM00225">
    <property type="entry name" value="BTB"/>
    <property type="match status" value="1"/>
</dbReference>
<feature type="transmembrane region" description="Helical" evidence="9">
    <location>
        <begin position="201"/>
        <end position="230"/>
    </location>
</feature>
<evidence type="ECO:0000256" key="5">
    <source>
        <dbReference type="ARBA" id="ARBA00022692"/>
    </source>
</evidence>
<evidence type="ECO:0000313" key="12">
    <source>
        <dbReference type="Proteomes" id="UP001166093"/>
    </source>
</evidence>
<evidence type="ECO:0000313" key="11">
    <source>
        <dbReference type="EMBL" id="MBN3284974.1"/>
    </source>
</evidence>
<feature type="region of interest" description="Disordered" evidence="8">
    <location>
        <begin position="641"/>
        <end position="662"/>
    </location>
</feature>
<feature type="repeat" description="Solcar" evidence="7">
    <location>
        <begin position="145"/>
        <end position="233"/>
    </location>
</feature>
<feature type="non-terminal residue" evidence="11">
    <location>
        <position position="685"/>
    </location>
</feature>
<evidence type="ECO:0000256" key="7">
    <source>
        <dbReference type="PROSITE-ProRule" id="PRU00282"/>
    </source>
</evidence>
<proteinExistence type="inferred from homology"/>
<dbReference type="InterPro" id="IPR023395">
    <property type="entry name" value="MCP_dom_sf"/>
</dbReference>
<keyword evidence="4" id="KW-0963">Cytoplasm</keyword>
<comment type="similarity">
    <text evidence="3">Belongs to the mitochondrial carrier (TC 2.A.29) family.</text>
</comment>
<evidence type="ECO:0000256" key="3">
    <source>
        <dbReference type="ARBA" id="ARBA00006375"/>
    </source>
</evidence>
<name>A0ABS2YFP6_POLSP</name>
<feature type="transmembrane region" description="Helical" evidence="9">
    <location>
        <begin position="251"/>
        <end position="273"/>
    </location>
</feature>
<evidence type="ECO:0000256" key="4">
    <source>
        <dbReference type="ARBA" id="ARBA00022490"/>
    </source>
</evidence>
<keyword evidence="6 7" id="KW-0472">Membrane</keyword>
<dbReference type="PROSITE" id="PS50920">
    <property type="entry name" value="SOLCAR"/>
    <property type="match status" value="2"/>
</dbReference>